<dbReference type="InterPro" id="IPR051604">
    <property type="entry name" value="Ergot_Alk_Oxidoreductase"/>
</dbReference>
<keyword evidence="2" id="KW-0560">Oxidoreductase</keyword>
<protein>
    <submittedName>
        <fullName evidence="2">Putative oxidoreductase</fullName>
        <ecNumber evidence="2">1.1.1.-</ecNumber>
    </submittedName>
</protein>
<organism evidence="2 3">
    <name type="scientific">Gluconobacter oxydans DSM 3504</name>
    <dbReference type="NCBI Taxonomy" id="1288313"/>
    <lineage>
        <taxon>Bacteria</taxon>
        <taxon>Pseudomonadati</taxon>
        <taxon>Pseudomonadota</taxon>
        <taxon>Alphaproteobacteria</taxon>
        <taxon>Acetobacterales</taxon>
        <taxon>Acetobacteraceae</taxon>
        <taxon>Gluconobacter</taxon>
    </lineage>
</organism>
<gene>
    <name evidence="2" type="ORF">GLS_c06260</name>
</gene>
<dbReference type="GO" id="GO:0016491">
    <property type="term" value="F:oxidoreductase activity"/>
    <property type="evidence" value="ECO:0007669"/>
    <property type="project" value="UniProtKB-KW"/>
</dbReference>
<dbReference type="Proteomes" id="UP000031656">
    <property type="component" value="Chromosome"/>
</dbReference>
<reference evidence="2 3" key="1">
    <citation type="journal article" date="2015" name="Appl. Microbiol. Biotechnol.">
        <title>The consequence of an additional NADH dehydrogenase paralog on the growth of Gluconobacter oxydans DSM3504.</title>
        <authorList>
            <person name="Kostner D."/>
            <person name="Luchterhand B."/>
            <person name="Junker A."/>
            <person name="Volland S."/>
            <person name="Daniel R."/>
            <person name="Buchs J."/>
            <person name="Liebl W."/>
            <person name="Ehrenreich A."/>
        </authorList>
    </citation>
    <scope>NUCLEOTIDE SEQUENCE [LARGE SCALE GENOMIC DNA]</scope>
    <source>
        <strain evidence="2">DSM 3504</strain>
    </source>
</reference>
<dbReference type="PANTHER" id="PTHR43162">
    <property type="match status" value="1"/>
</dbReference>
<dbReference type="GeneID" id="56904855"/>
<evidence type="ECO:0000259" key="1">
    <source>
        <dbReference type="Pfam" id="PF05368"/>
    </source>
</evidence>
<dbReference type="EC" id="1.1.1.-" evidence="2"/>
<feature type="domain" description="NmrA-like" evidence="1">
    <location>
        <begin position="4"/>
        <end position="232"/>
    </location>
</feature>
<evidence type="ECO:0000313" key="2">
    <source>
        <dbReference type="EMBL" id="AHK70540.1"/>
    </source>
</evidence>
<dbReference type="AlphaFoldDB" id="A0A067Z4L5"/>
<dbReference type="Pfam" id="PF05368">
    <property type="entry name" value="NmrA"/>
    <property type="match status" value="1"/>
</dbReference>
<accession>A0A067Z4L5</accession>
<dbReference type="KEGG" id="goy:GLS_c06260"/>
<name>A0A067Z4L5_GLUOY</name>
<dbReference type="EMBL" id="CP004373">
    <property type="protein sequence ID" value="AHK70540.1"/>
    <property type="molecule type" value="Genomic_DNA"/>
</dbReference>
<dbReference type="Gene3D" id="3.40.50.720">
    <property type="entry name" value="NAD(P)-binding Rossmann-like Domain"/>
    <property type="match status" value="1"/>
</dbReference>
<dbReference type="SUPFAM" id="SSF51735">
    <property type="entry name" value="NAD(P)-binding Rossmann-fold domains"/>
    <property type="match status" value="1"/>
</dbReference>
<dbReference type="Gene3D" id="3.90.25.10">
    <property type="entry name" value="UDP-galactose 4-epimerase, domain 1"/>
    <property type="match status" value="1"/>
</dbReference>
<sequence length="288" mass="31069">MDIVLGASGHVGGTVVRCLLEQKRAVTVVLHRPEQSAAWSALGASVAVLDVHDTAALTAAFCNARRAFLLNPPASPSLDVDCEERRTIQSILDAVRGASLEKIVVQSTYGAQDNPHCGDLGSLYTFEQGARETGVPLCIVRAAYFMSNWYGALSTARQSGVFPSLLPKGLKAPMVAPQDVGELAARLLVAPVEETGTYNIEGPETYTPEDVATALSAVLERDVKVDEIPRPQWPEFYRSHGFCTEAAQSYATMTGIFVDGRYDRPRTPLRGATDLQTCLRDQASISSR</sequence>
<proteinExistence type="predicted"/>
<dbReference type="RefSeq" id="WP_041111104.1">
    <property type="nucleotide sequence ID" value="NZ_CP004373.1"/>
</dbReference>
<dbReference type="InterPro" id="IPR036291">
    <property type="entry name" value="NAD(P)-bd_dom_sf"/>
</dbReference>
<dbReference type="HOGENOM" id="CLU_007383_10_5_5"/>
<dbReference type="PANTHER" id="PTHR43162:SF1">
    <property type="entry name" value="PRESTALK A DIFFERENTIATION PROTEIN A"/>
    <property type="match status" value="1"/>
</dbReference>
<dbReference type="InterPro" id="IPR008030">
    <property type="entry name" value="NmrA-like"/>
</dbReference>
<evidence type="ECO:0000313" key="3">
    <source>
        <dbReference type="Proteomes" id="UP000031656"/>
    </source>
</evidence>